<dbReference type="Pfam" id="PF00005">
    <property type="entry name" value="ABC_tran"/>
    <property type="match status" value="1"/>
</dbReference>
<keyword evidence="2" id="KW-0813">Transport</keyword>
<dbReference type="PANTHER" id="PTHR43423">
    <property type="entry name" value="ABC TRANSPORTER I FAMILY MEMBER 17"/>
    <property type="match status" value="1"/>
</dbReference>
<evidence type="ECO:0000256" key="2">
    <source>
        <dbReference type="ARBA" id="ARBA00022448"/>
    </source>
</evidence>
<dbReference type="SUPFAM" id="SSF52540">
    <property type="entry name" value="P-loop containing nucleoside triphosphate hydrolases"/>
    <property type="match status" value="1"/>
</dbReference>
<keyword evidence="7" id="KW-1185">Reference proteome</keyword>
<dbReference type="InterPro" id="IPR017871">
    <property type="entry name" value="ABC_transporter-like_CS"/>
</dbReference>
<dbReference type="CDD" id="cd03225">
    <property type="entry name" value="ABC_cobalt_CbiO_domain1"/>
    <property type="match status" value="1"/>
</dbReference>
<dbReference type="PROSITE" id="PS00211">
    <property type="entry name" value="ABC_TRANSPORTER_1"/>
    <property type="match status" value="1"/>
</dbReference>
<dbReference type="InterPro" id="IPR015856">
    <property type="entry name" value="ABC_transpr_CbiO/EcfA_su"/>
</dbReference>
<evidence type="ECO:0000256" key="4">
    <source>
        <dbReference type="ARBA" id="ARBA00022840"/>
    </source>
</evidence>
<dbReference type="GO" id="GO:0005524">
    <property type="term" value="F:ATP binding"/>
    <property type="evidence" value="ECO:0007669"/>
    <property type="project" value="UniProtKB-KW"/>
</dbReference>
<dbReference type="PROSITE" id="PS50893">
    <property type="entry name" value="ABC_TRANSPORTER_2"/>
    <property type="match status" value="1"/>
</dbReference>
<feature type="domain" description="ABC transporter" evidence="5">
    <location>
        <begin position="2"/>
        <end position="225"/>
    </location>
</feature>
<reference evidence="6" key="1">
    <citation type="submission" date="2022-05" db="EMBL/GenBank/DDBJ databases">
        <title>Expanded diversity of anoxic marine methylotrophy in a Black Sea sulfate reducing microorganism.</title>
        <authorList>
            <person name="Fischer P.Q."/>
            <person name="Stams A.J.M."/>
            <person name="Villanueva L."/>
            <person name="Sousa D.Z."/>
        </authorList>
    </citation>
    <scope>NUCLEOTIDE SEQUENCE</scope>
    <source>
        <strain evidence="6">P130</strain>
    </source>
</reference>
<evidence type="ECO:0000256" key="1">
    <source>
        <dbReference type="ARBA" id="ARBA00004202"/>
    </source>
</evidence>
<evidence type="ECO:0000256" key="3">
    <source>
        <dbReference type="ARBA" id="ARBA00022741"/>
    </source>
</evidence>
<sequence>MFTLRSVKYKDILDIDELDIPEQRIICIVGESGSGKTTLLRLLNHIISPDEGEIWFQNTPLSQWNPVELRRKVMMLSQSPAIFEGTVRDNLLIGFKFGEKPPVDENQLQDTLKIVRLNKDLLLDANSLSGGEKQRLAMARILLLKPEVFLLDEPSSALDEETTQFIMEQLVHHVNQLKKTMIMITHSKAVVEAFAEHVVEIKKGKVLITKEVGPCKGASTCRFGN</sequence>
<dbReference type="SMART" id="SM00382">
    <property type="entry name" value="AAA"/>
    <property type="match status" value="1"/>
</dbReference>
<evidence type="ECO:0000313" key="6">
    <source>
        <dbReference type="EMBL" id="MDO0822504.1"/>
    </source>
</evidence>
<keyword evidence="3" id="KW-0547">Nucleotide-binding</keyword>
<dbReference type="Proteomes" id="UP001176021">
    <property type="component" value="Unassembled WGS sequence"/>
</dbReference>
<proteinExistence type="predicted"/>
<dbReference type="InterPro" id="IPR027417">
    <property type="entry name" value="P-loop_NTPase"/>
</dbReference>
<comment type="subcellular location">
    <subcellularLocation>
        <location evidence="1">Cell membrane</location>
        <topology evidence="1">Peripheral membrane protein</topology>
    </subcellularLocation>
</comment>
<organism evidence="6 7">
    <name type="scientific">Desulfosporosinus nitroreducens</name>
    <dbReference type="NCBI Taxonomy" id="2018668"/>
    <lineage>
        <taxon>Bacteria</taxon>
        <taxon>Bacillati</taxon>
        <taxon>Bacillota</taxon>
        <taxon>Clostridia</taxon>
        <taxon>Eubacteriales</taxon>
        <taxon>Desulfitobacteriaceae</taxon>
        <taxon>Desulfosporosinus</taxon>
    </lineage>
</organism>
<gene>
    <name evidence="6" type="ORF">M8H41_06490</name>
</gene>
<dbReference type="RefSeq" id="WP_301998961.1">
    <property type="nucleotide sequence ID" value="NZ_JAMJEV010000004.1"/>
</dbReference>
<comment type="caution">
    <text evidence="6">The sequence shown here is derived from an EMBL/GenBank/DDBJ whole genome shotgun (WGS) entry which is preliminary data.</text>
</comment>
<dbReference type="InterPro" id="IPR003439">
    <property type="entry name" value="ABC_transporter-like_ATP-bd"/>
</dbReference>
<dbReference type="InterPro" id="IPR003593">
    <property type="entry name" value="AAA+_ATPase"/>
</dbReference>
<dbReference type="PANTHER" id="PTHR43423:SF1">
    <property type="entry name" value="ABC TRANSPORTER I FAMILY MEMBER 17"/>
    <property type="match status" value="1"/>
</dbReference>
<evidence type="ECO:0000259" key="5">
    <source>
        <dbReference type="PROSITE" id="PS50893"/>
    </source>
</evidence>
<name>A0ABT8QME9_9FIRM</name>
<dbReference type="Gene3D" id="3.40.50.300">
    <property type="entry name" value="P-loop containing nucleotide triphosphate hydrolases"/>
    <property type="match status" value="1"/>
</dbReference>
<accession>A0ABT8QME9</accession>
<keyword evidence="4 6" id="KW-0067">ATP-binding</keyword>
<evidence type="ECO:0000313" key="7">
    <source>
        <dbReference type="Proteomes" id="UP001176021"/>
    </source>
</evidence>
<protein>
    <submittedName>
        <fullName evidence="6">Energy-coupling factor ABC transporter ATP-binding protein</fullName>
    </submittedName>
</protein>
<dbReference type="EMBL" id="JAMJEV010000004">
    <property type="protein sequence ID" value="MDO0822504.1"/>
    <property type="molecule type" value="Genomic_DNA"/>
</dbReference>